<reference evidence="1" key="1">
    <citation type="submission" date="2021-03" db="EMBL/GenBank/DDBJ databases">
        <title>Revisited historic fungal species revealed as producer of novel bioactive compounds through whole genome sequencing and comparative genomics.</title>
        <authorList>
            <person name="Vignolle G.A."/>
            <person name="Hochenegger N."/>
            <person name="Mach R.L."/>
            <person name="Mach-Aigner A.R."/>
            <person name="Javad Rahimi M."/>
            <person name="Salim K.A."/>
            <person name="Chan C.M."/>
            <person name="Lim L.B.L."/>
            <person name="Cai F."/>
            <person name="Druzhinina I.S."/>
            <person name="U'Ren J.M."/>
            <person name="Derntl C."/>
        </authorList>
    </citation>
    <scope>NUCLEOTIDE SEQUENCE</scope>
    <source>
        <strain evidence="1">TUCIM 5799</strain>
    </source>
</reference>
<proteinExistence type="predicted"/>
<evidence type="ECO:0000313" key="1">
    <source>
        <dbReference type="EMBL" id="KAI1867091.1"/>
    </source>
</evidence>
<protein>
    <recommendedName>
        <fullName evidence="3">AB hydrolase-1 domain-containing protein</fullName>
    </recommendedName>
</protein>
<dbReference type="InterPro" id="IPR029058">
    <property type="entry name" value="AB_hydrolase_fold"/>
</dbReference>
<dbReference type="Proteomes" id="UP000829685">
    <property type="component" value="Unassembled WGS sequence"/>
</dbReference>
<evidence type="ECO:0008006" key="3">
    <source>
        <dbReference type="Google" id="ProtNLM"/>
    </source>
</evidence>
<dbReference type="Gene3D" id="3.40.50.1820">
    <property type="entry name" value="alpha/beta hydrolase"/>
    <property type="match status" value="1"/>
</dbReference>
<name>A0A9P9WK25_9PEZI</name>
<dbReference type="AlphaFoldDB" id="A0A9P9WK25"/>
<comment type="caution">
    <text evidence="1">The sequence shown here is derived from an EMBL/GenBank/DDBJ whole genome shotgun (WGS) entry which is preliminary data.</text>
</comment>
<dbReference type="SUPFAM" id="SSF53474">
    <property type="entry name" value="alpha/beta-Hydrolases"/>
    <property type="match status" value="1"/>
</dbReference>
<gene>
    <name evidence="1" type="ORF">JX265_007667</name>
</gene>
<sequence length="365" mass="40164">MTAARDFVHDQRFDQIFVLPADPASGRTTPFTIQYADYGYRNQDLPGEEVVFLFYGPLVGSRLAHIAKDELAKRHKIRIINPERPGMGGTDTVGEGDYMSLWRTAIAALLKHLEINHVALGCHSGGTVFALDMLLHHPELLHPRRPGYIAIGAPWLLPSHTGSKMMSMAGFLPAGVVGQTDKLLKVMGNHVVPVIGLSSGIFSGILNTLSQTTPQTSNESTDDQSEDVKLEEELQSEIMKRVFAANMEGVSTDAILLLQKGNYSQSGWGDWGDYDKLVPRLEQALVDAGRRLRVDIFYAEKDALIGDGGSKGPLWFDQCWKEAQEGVIDHDSTTIMGADHDDIWDLKWDAAGTAFGKMSQFANEP</sequence>
<accession>A0A9P9WK25</accession>
<evidence type="ECO:0000313" key="2">
    <source>
        <dbReference type="Proteomes" id="UP000829685"/>
    </source>
</evidence>
<dbReference type="EMBL" id="JAFIMR010000019">
    <property type="protein sequence ID" value="KAI1867091.1"/>
    <property type="molecule type" value="Genomic_DNA"/>
</dbReference>
<keyword evidence="2" id="KW-1185">Reference proteome</keyword>
<organism evidence="1 2">
    <name type="scientific">Neoarthrinium moseri</name>
    <dbReference type="NCBI Taxonomy" id="1658444"/>
    <lineage>
        <taxon>Eukaryota</taxon>
        <taxon>Fungi</taxon>
        <taxon>Dikarya</taxon>
        <taxon>Ascomycota</taxon>
        <taxon>Pezizomycotina</taxon>
        <taxon>Sordariomycetes</taxon>
        <taxon>Xylariomycetidae</taxon>
        <taxon>Amphisphaeriales</taxon>
        <taxon>Apiosporaceae</taxon>
        <taxon>Neoarthrinium</taxon>
    </lineage>
</organism>